<evidence type="ECO:0000256" key="6">
    <source>
        <dbReference type="SAM" id="Phobius"/>
    </source>
</evidence>
<feature type="transmembrane region" description="Helical" evidence="6">
    <location>
        <begin position="189"/>
        <end position="210"/>
    </location>
</feature>
<proteinExistence type="predicted"/>
<dbReference type="RefSeq" id="WP_344263889.1">
    <property type="nucleotide sequence ID" value="NZ_BAAAMJ010000043.1"/>
</dbReference>
<feature type="transmembrane region" description="Helical" evidence="6">
    <location>
        <begin position="12"/>
        <end position="32"/>
    </location>
</feature>
<evidence type="ECO:0000256" key="5">
    <source>
        <dbReference type="ARBA" id="ARBA00023136"/>
    </source>
</evidence>
<dbReference type="NCBIfam" id="NF037979">
    <property type="entry name" value="Na_transp"/>
    <property type="match status" value="1"/>
</dbReference>
<dbReference type="Proteomes" id="UP001501303">
    <property type="component" value="Unassembled WGS sequence"/>
</dbReference>
<feature type="transmembrane region" description="Helical" evidence="6">
    <location>
        <begin position="436"/>
        <end position="455"/>
    </location>
</feature>
<dbReference type="PANTHER" id="PTHR42948">
    <property type="entry name" value="TRANSPORTER"/>
    <property type="match status" value="1"/>
</dbReference>
<feature type="transmembrane region" description="Helical" evidence="6">
    <location>
        <begin position="475"/>
        <end position="495"/>
    </location>
</feature>
<dbReference type="SUPFAM" id="SSF161070">
    <property type="entry name" value="SNF-like"/>
    <property type="match status" value="1"/>
</dbReference>
<evidence type="ECO:0000256" key="3">
    <source>
        <dbReference type="ARBA" id="ARBA00022692"/>
    </source>
</evidence>
<feature type="transmembrane region" description="Helical" evidence="6">
    <location>
        <begin position="399"/>
        <end position="416"/>
    </location>
</feature>
<organism evidence="7 8">
    <name type="scientific">Streptomyces sodiiphilus</name>
    <dbReference type="NCBI Taxonomy" id="226217"/>
    <lineage>
        <taxon>Bacteria</taxon>
        <taxon>Bacillati</taxon>
        <taxon>Actinomycetota</taxon>
        <taxon>Actinomycetes</taxon>
        <taxon>Kitasatosporales</taxon>
        <taxon>Streptomycetaceae</taxon>
        <taxon>Streptomyces</taxon>
    </lineage>
</organism>
<feature type="transmembrane region" description="Helical" evidence="6">
    <location>
        <begin position="230"/>
        <end position="254"/>
    </location>
</feature>
<dbReference type="PANTHER" id="PTHR42948:SF1">
    <property type="entry name" value="TRANSPORTER"/>
    <property type="match status" value="1"/>
</dbReference>
<comment type="caution">
    <text evidence="7">The sequence shown here is derived from an EMBL/GenBank/DDBJ whole genome shotgun (WGS) entry which is preliminary data.</text>
</comment>
<feature type="transmembrane region" description="Helical" evidence="6">
    <location>
        <begin position="325"/>
        <end position="350"/>
    </location>
</feature>
<protein>
    <submittedName>
        <fullName evidence="7">Sodium-dependent transporter</fullName>
    </submittedName>
</protein>
<reference evidence="8" key="1">
    <citation type="journal article" date="2019" name="Int. J. Syst. Evol. Microbiol.">
        <title>The Global Catalogue of Microorganisms (GCM) 10K type strain sequencing project: providing services to taxonomists for standard genome sequencing and annotation.</title>
        <authorList>
            <consortium name="The Broad Institute Genomics Platform"/>
            <consortium name="The Broad Institute Genome Sequencing Center for Infectious Disease"/>
            <person name="Wu L."/>
            <person name="Ma J."/>
        </authorList>
    </citation>
    <scope>NUCLEOTIDE SEQUENCE [LARGE SCALE GENOMIC DNA]</scope>
    <source>
        <strain evidence="8">JCM 13581</strain>
    </source>
</reference>
<dbReference type="PROSITE" id="PS50267">
    <property type="entry name" value="NA_NEUROTRAN_SYMP_3"/>
    <property type="match status" value="1"/>
</dbReference>
<dbReference type="CDD" id="cd10334">
    <property type="entry name" value="SLC6sbd_u1"/>
    <property type="match status" value="1"/>
</dbReference>
<gene>
    <name evidence="7" type="ORF">GCM10009716_37490</name>
</gene>
<feature type="transmembrane region" description="Helical" evidence="6">
    <location>
        <begin position="362"/>
        <end position="379"/>
    </location>
</feature>
<dbReference type="EMBL" id="BAAAMJ010000043">
    <property type="protein sequence ID" value="GAA1925757.1"/>
    <property type="molecule type" value="Genomic_DNA"/>
</dbReference>
<sequence length="524" mass="56035">MPPQPREQWATRAGFLLAAIGSAIGLGNIWRFPAVTYENGGGAFLLPYLVALLTAGIPVLILEYTLGRKYRSSPPAAFRQLSRPAEAIGWWQVVICFVIATYYAVIIAWAVRYVGFSVGQQWGDEPDSFLFGTFLRAADSPGSFADYLPWGASYVPGAVWPLVAVWVVVLAVLALGVRRGIERANTVFIPLLVVFFLVLVVRAVTLEGAATGLDALFAPDWDSLTTGSVWVAAYGQIFFSLSIGFGIMITYASYLRRRADLTGSALVAAFGNSSFEILAGIGVFATLGFMAVSAGTAVDEVATSGLGLAFVAFPQVISEMPMGTLFGALFFASLVVAGLSSLISIVQVVVSSVQDRLGLRRLPAVLSVGGLIAVVSVALFPTDGGIYLLDASDHFINQYGIALAALVAVIVVAWVLRRLPVLQRNADATSAVPLGWWWRLCLGLITPLVLGWMMIDSLVSEFDDNYEGYPSSFLSWSGWGVAAGALVLGILFSLIPWRNAPAPGPEDLLDEARHDKNAPKRSNG</sequence>
<dbReference type="InterPro" id="IPR037272">
    <property type="entry name" value="SNS_sf"/>
</dbReference>
<keyword evidence="3 6" id="KW-0812">Transmembrane</keyword>
<evidence type="ECO:0000256" key="4">
    <source>
        <dbReference type="ARBA" id="ARBA00022989"/>
    </source>
</evidence>
<dbReference type="PRINTS" id="PR00176">
    <property type="entry name" value="NANEUSMPORT"/>
</dbReference>
<name>A0ABP5AYH5_9ACTN</name>
<keyword evidence="5 6" id="KW-0472">Membrane</keyword>
<accession>A0ABP5AYH5</accession>
<comment type="subcellular location">
    <subcellularLocation>
        <location evidence="1">Membrane</location>
        <topology evidence="1">Multi-pass membrane protein</topology>
    </subcellularLocation>
</comment>
<dbReference type="InterPro" id="IPR000175">
    <property type="entry name" value="Na/ntran_symport"/>
</dbReference>
<keyword evidence="8" id="KW-1185">Reference proteome</keyword>
<evidence type="ECO:0000256" key="2">
    <source>
        <dbReference type="ARBA" id="ARBA00022448"/>
    </source>
</evidence>
<evidence type="ECO:0000313" key="7">
    <source>
        <dbReference type="EMBL" id="GAA1925757.1"/>
    </source>
</evidence>
<keyword evidence="4 6" id="KW-1133">Transmembrane helix</keyword>
<feature type="transmembrane region" description="Helical" evidence="6">
    <location>
        <begin position="158"/>
        <end position="177"/>
    </location>
</feature>
<feature type="transmembrane region" description="Helical" evidence="6">
    <location>
        <begin position="44"/>
        <end position="66"/>
    </location>
</feature>
<keyword evidence="2" id="KW-0813">Transport</keyword>
<evidence type="ECO:0000256" key="1">
    <source>
        <dbReference type="ARBA" id="ARBA00004141"/>
    </source>
</evidence>
<dbReference type="Pfam" id="PF00209">
    <property type="entry name" value="SNF"/>
    <property type="match status" value="2"/>
</dbReference>
<evidence type="ECO:0000313" key="8">
    <source>
        <dbReference type="Proteomes" id="UP001501303"/>
    </source>
</evidence>
<feature type="transmembrane region" description="Helical" evidence="6">
    <location>
        <begin position="87"/>
        <end position="111"/>
    </location>
</feature>
<feature type="transmembrane region" description="Helical" evidence="6">
    <location>
        <begin position="275"/>
        <end position="298"/>
    </location>
</feature>